<reference evidence="1 2" key="1">
    <citation type="journal article" date="2012" name="J. Bacteriol.">
        <title>Genome Sequence of Nitratireductor indicus Type Strain C115.</title>
        <authorList>
            <person name="Lai Q."/>
            <person name="Li G."/>
            <person name="Yu Z."/>
            <person name="Shao Z."/>
        </authorList>
    </citation>
    <scope>NUCLEOTIDE SEQUENCE [LARGE SCALE GENOMIC DNA]</scope>
    <source>
        <strain evidence="1 2">C115</strain>
    </source>
</reference>
<organism evidence="1 2">
    <name type="scientific">Nitratireductor indicus C115</name>
    <dbReference type="NCBI Taxonomy" id="1231190"/>
    <lineage>
        <taxon>Bacteria</taxon>
        <taxon>Pseudomonadati</taxon>
        <taxon>Pseudomonadota</taxon>
        <taxon>Alphaproteobacteria</taxon>
        <taxon>Hyphomicrobiales</taxon>
        <taxon>Phyllobacteriaceae</taxon>
        <taxon>Nitratireductor</taxon>
    </lineage>
</organism>
<name>K2PQN6_9HYPH</name>
<evidence type="ECO:0000313" key="1">
    <source>
        <dbReference type="EMBL" id="EKF43372.1"/>
    </source>
</evidence>
<protein>
    <submittedName>
        <fullName evidence="1">Uncharacterized protein</fullName>
    </submittedName>
</protein>
<sequence>MSKIDIDALSRTVAYNINISDSDMRCALVSLDDELNEIETGRRPIPIDLVFTRAILRRAQKVRDRF</sequence>
<keyword evidence="2" id="KW-1185">Reference proteome</keyword>
<dbReference type="PATRIC" id="fig|1231190.3.peg.1058"/>
<dbReference type="RefSeq" id="WP_009449562.1">
    <property type="nucleotide sequence ID" value="NZ_AMSI01000003.1"/>
</dbReference>
<dbReference type="EMBL" id="AMSI01000003">
    <property type="protein sequence ID" value="EKF43372.1"/>
    <property type="molecule type" value="Genomic_DNA"/>
</dbReference>
<gene>
    <name evidence="1" type="ORF">NA8A_05053</name>
</gene>
<dbReference type="AlphaFoldDB" id="K2PQN6"/>
<dbReference type="Proteomes" id="UP000007374">
    <property type="component" value="Unassembled WGS sequence"/>
</dbReference>
<proteinExistence type="predicted"/>
<evidence type="ECO:0000313" key="2">
    <source>
        <dbReference type="Proteomes" id="UP000007374"/>
    </source>
</evidence>
<comment type="caution">
    <text evidence="1">The sequence shown here is derived from an EMBL/GenBank/DDBJ whole genome shotgun (WGS) entry which is preliminary data.</text>
</comment>
<accession>K2PQN6</accession>
<dbReference type="OrthoDB" id="8087291at2"/>